<name>A0A6G0Y2B2_APHCR</name>
<keyword evidence="3" id="KW-1185">Reference proteome</keyword>
<dbReference type="EMBL" id="VUJU01006728">
    <property type="protein sequence ID" value="KAF0747746.1"/>
    <property type="molecule type" value="Genomic_DNA"/>
</dbReference>
<accession>A0A6G0Y2B2</accession>
<dbReference type="AlphaFoldDB" id="A0A6G0Y2B2"/>
<dbReference type="Proteomes" id="UP000478052">
    <property type="component" value="Unassembled WGS sequence"/>
</dbReference>
<reference evidence="2 3" key="1">
    <citation type="submission" date="2019-08" db="EMBL/GenBank/DDBJ databases">
        <title>Whole genome of Aphis craccivora.</title>
        <authorList>
            <person name="Voronova N.V."/>
            <person name="Shulinski R.S."/>
            <person name="Bandarenka Y.V."/>
            <person name="Zhorov D.G."/>
            <person name="Warner D."/>
        </authorList>
    </citation>
    <scope>NUCLEOTIDE SEQUENCE [LARGE SCALE GENOMIC DNA]</scope>
    <source>
        <strain evidence="2">180601</strain>
        <tissue evidence="2">Whole Body</tissue>
    </source>
</reference>
<dbReference type="PANTHER" id="PTHR46289:SF14">
    <property type="entry name" value="DUF4371 DOMAIN-CONTAINING PROTEIN"/>
    <property type="match status" value="1"/>
</dbReference>
<dbReference type="Pfam" id="PF05699">
    <property type="entry name" value="Dimer_Tnp_hAT"/>
    <property type="match status" value="1"/>
</dbReference>
<evidence type="ECO:0000313" key="2">
    <source>
        <dbReference type="EMBL" id="KAF0747746.1"/>
    </source>
</evidence>
<gene>
    <name evidence="2" type="ORF">FWK35_00021561</name>
</gene>
<dbReference type="OrthoDB" id="6621209at2759"/>
<proteinExistence type="predicted"/>
<evidence type="ECO:0000259" key="1">
    <source>
        <dbReference type="Pfam" id="PF05699"/>
    </source>
</evidence>
<protein>
    <submittedName>
        <fullName evidence="2">52 kDa repressor of the inhibitor of the protein kinase-like</fullName>
    </submittedName>
</protein>
<evidence type="ECO:0000313" key="3">
    <source>
        <dbReference type="Proteomes" id="UP000478052"/>
    </source>
</evidence>
<dbReference type="PANTHER" id="PTHR46289">
    <property type="entry name" value="52 KDA REPRESSOR OF THE INHIBITOR OF THE PROTEIN KINASE-LIKE PROTEIN-RELATED"/>
    <property type="match status" value="1"/>
</dbReference>
<comment type="caution">
    <text evidence="2">The sequence shown here is derived from an EMBL/GenBank/DDBJ whole genome shotgun (WGS) entry which is preliminary data.</text>
</comment>
<feature type="domain" description="HAT C-terminal dimerisation" evidence="1">
    <location>
        <begin position="2"/>
        <end position="45"/>
    </location>
</feature>
<dbReference type="InterPro" id="IPR052958">
    <property type="entry name" value="IFN-induced_PKR_regulator"/>
</dbReference>
<dbReference type="GO" id="GO:0046983">
    <property type="term" value="F:protein dimerization activity"/>
    <property type="evidence" value="ECO:0007669"/>
    <property type="project" value="InterPro"/>
</dbReference>
<organism evidence="2 3">
    <name type="scientific">Aphis craccivora</name>
    <name type="common">Cowpea aphid</name>
    <dbReference type="NCBI Taxonomy" id="307492"/>
    <lineage>
        <taxon>Eukaryota</taxon>
        <taxon>Metazoa</taxon>
        <taxon>Ecdysozoa</taxon>
        <taxon>Arthropoda</taxon>
        <taxon>Hexapoda</taxon>
        <taxon>Insecta</taxon>
        <taxon>Pterygota</taxon>
        <taxon>Neoptera</taxon>
        <taxon>Paraneoptera</taxon>
        <taxon>Hemiptera</taxon>
        <taxon>Sternorrhyncha</taxon>
        <taxon>Aphidomorpha</taxon>
        <taxon>Aphidoidea</taxon>
        <taxon>Aphididae</taxon>
        <taxon>Aphidini</taxon>
        <taxon>Aphis</taxon>
        <taxon>Aphis</taxon>
    </lineage>
</organism>
<dbReference type="InterPro" id="IPR008906">
    <property type="entry name" value="HATC_C_dom"/>
</dbReference>
<feature type="non-terminal residue" evidence="2">
    <location>
        <position position="1"/>
    </location>
</feature>
<sequence length="89" mass="10414">ILATIPVSTASNERSFSNLKRIKTYLQNSRTETRLNGLAMMSIHRDEQCLTVDAVLTELGKTKRRIDFIFMYTYTQYYNITFDPPPQQF</sequence>